<keyword evidence="1" id="KW-0732">Signal</keyword>
<dbReference type="KEGG" id="mmaa:FR932_13425"/>
<organism evidence="2 3">
    <name type="scientific">Moritella marina ATCC 15381</name>
    <dbReference type="NCBI Taxonomy" id="1202962"/>
    <lineage>
        <taxon>Bacteria</taxon>
        <taxon>Pseudomonadati</taxon>
        <taxon>Pseudomonadota</taxon>
        <taxon>Gammaproteobacteria</taxon>
        <taxon>Alteromonadales</taxon>
        <taxon>Moritellaceae</taxon>
        <taxon>Moritella</taxon>
    </lineage>
</organism>
<proteinExistence type="predicted"/>
<reference evidence="2 3" key="1">
    <citation type="submission" date="2019-09" db="EMBL/GenBank/DDBJ databases">
        <title>Hybrid Assembly of the complete Genome of the Deep-Sea Bacterium Moritella marina from long Nanopore and Illumina reads.</title>
        <authorList>
            <person name="Magin S."/>
            <person name="Georgoulis A."/>
            <person name="Papadimitriou K."/>
            <person name="Iliakis G."/>
            <person name="Vorgias C.E."/>
        </authorList>
    </citation>
    <scope>NUCLEOTIDE SEQUENCE [LARGE SCALE GENOMIC DNA]</scope>
    <source>
        <strain evidence="2 3">MP-1</strain>
    </source>
</reference>
<dbReference type="PROSITE" id="PS51257">
    <property type="entry name" value="PROKAR_LIPOPROTEIN"/>
    <property type="match status" value="1"/>
</dbReference>
<gene>
    <name evidence="2" type="ORF">FR932_13425</name>
</gene>
<dbReference type="AlphaFoldDB" id="A0A5J6WQ46"/>
<evidence type="ECO:0000256" key="1">
    <source>
        <dbReference type="SAM" id="SignalP"/>
    </source>
</evidence>
<keyword evidence="3" id="KW-1185">Reference proteome</keyword>
<accession>A0A5J6WQ46</accession>
<evidence type="ECO:0000313" key="3">
    <source>
        <dbReference type="Proteomes" id="UP000327424"/>
    </source>
</evidence>
<evidence type="ECO:0008006" key="4">
    <source>
        <dbReference type="Google" id="ProtNLM"/>
    </source>
</evidence>
<dbReference type="RefSeq" id="WP_019439621.1">
    <property type="nucleotide sequence ID" value="NZ_ALOE01000002.1"/>
</dbReference>
<evidence type="ECO:0000313" key="2">
    <source>
        <dbReference type="EMBL" id="QFI40293.1"/>
    </source>
</evidence>
<dbReference type="OrthoDB" id="9935775at2"/>
<dbReference type="Proteomes" id="UP000327424">
    <property type="component" value="Chromosome"/>
</dbReference>
<sequence length="185" mass="20095">MNSRLKCTATALVLFLSGCSAKTETIEIINPTDFIDNTAAVNTIDTINNSQLIGVTGFDIMLNNAPAVGVAIGIVPRVNNEPSSQNFVEVTTLRSLIAADTTITATANNNANISISTYWRDQRYVQSTAHDTHVTLRILSLDRLSKTGFISVQARLVDLDSGEFIHVEQEQVVITGQDFINLVGR</sequence>
<name>A0A5J6WQ46_MORMI</name>
<dbReference type="EMBL" id="CP044399">
    <property type="protein sequence ID" value="QFI40293.1"/>
    <property type="molecule type" value="Genomic_DNA"/>
</dbReference>
<protein>
    <recommendedName>
        <fullName evidence="4">Penicillin-binding protein activator LpoB</fullName>
    </recommendedName>
</protein>
<feature type="chain" id="PRO_5023844446" description="Penicillin-binding protein activator LpoB" evidence="1">
    <location>
        <begin position="23"/>
        <end position="185"/>
    </location>
</feature>
<feature type="signal peptide" evidence="1">
    <location>
        <begin position="1"/>
        <end position="22"/>
    </location>
</feature>